<reference evidence="3" key="1">
    <citation type="journal article" date="2019" name="Int. J. Syst. Evol. Microbiol.">
        <title>The Global Catalogue of Microorganisms (GCM) 10K type strain sequencing project: providing services to taxonomists for standard genome sequencing and annotation.</title>
        <authorList>
            <consortium name="The Broad Institute Genomics Platform"/>
            <consortium name="The Broad Institute Genome Sequencing Center for Infectious Disease"/>
            <person name="Wu L."/>
            <person name="Ma J."/>
        </authorList>
    </citation>
    <scope>NUCLEOTIDE SEQUENCE [LARGE SCALE GENOMIC DNA]</scope>
    <source>
        <strain evidence="3">NBRC 102122</strain>
    </source>
</reference>
<sequence>MNDIKTIQDRIRLLCEEIEANELENRLNELELQDLEARLDYLRSSSPNPTNEGTFV</sequence>
<keyword evidence="1" id="KW-0175">Coiled coil</keyword>
<evidence type="ECO:0000313" key="2">
    <source>
        <dbReference type="EMBL" id="GLR55186.1"/>
    </source>
</evidence>
<organism evidence="2 3">
    <name type="scientific">Shinella yambaruensis</name>
    <dbReference type="NCBI Taxonomy" id="415996"/>
    <lineage>
        <taxon>Bacteria</taxon>
        <taxon>Pseudomonadati</taxon>
        <taxon>Pseudomonadota</taxon>
        <taxon>Alphaproteobacteria</taxon>
        <taxon>Hyphomicrobiales</taxon>
        <taxon>Rhizobiaceae</taxon>
        <taxon>Shinella</taxon>
    </lineage>
</organism>
<feature type="coiled-coil region" evidence="1">
    <location>
        <begin position="4"/>
        <end position="40"/>
    </location>
</feature>
<evidence type="ECO:0000256" key="1">
    <source>
        <dbReference type="SAM" id="Coils"/>
    </source>
</evidence>
<dbReference type="RefSeq" id="WP_245082908.1">
    <property type="nucleotide sequence ID" value="NZ_BSOP01000071.1"/>
</dbReference>
<proteinExistence type="predicted"/>
<gene>
    <name evidence="2" type="ORF">GCM10007923_64080</name>
</gene>
<comment type="caution">
    <text evidence="2">The sequence shown here is derived from an EMBL/GenBank/DDBJ whole genome shotgun (WGS) entry which is preliminary data.</text>
</comment>
<keyword evidence="3" id="KW-1185">Reference proteome</keyword>
<name>A0ABQ5ZTV7_9HYPH</name>
<dbReference type="Proteomes" id="UP001156702">
    <property type="component" value="Unassembled WGS sequence"/>
</dbReference>
<protein>
    <submittedName>
        <fullName evidence="2">Uncharacterized protein</fullName>
    </submittedName>
</protein>
<accession>A0ABQ5ZTV7</accession>
<evidence type="ECO:0000313" key="3">
    <source>
        <dbReference type="Proteomes" id="UP001156702"/>
    </source>
</evidence>
<dbReference type="EMBL" id="BSOP01000071">
    <property type="protein sequence ID" value="GLR55186.1"/>
    <property type="molecule type" value="Genomic_DNA"/>
</dbReference>